<evidence type="ECO:0000313" key="11">
    <source>
        <dbReference type="EMBL" id="KOS17271.1"/>
    </source>
</evidence>
<dbReference type="InterPro" id="IPR011701">
    <property type="entry name" value="MFS"/>
</dbReference>
<dbReference type="PANTHER" id="PTHR23502:SF7">
    <property type="entry name" value="DRUG_PROTON ANTIPORTER YHK8-RELATED"/>
    <property type="match status" value="1"/>
</dbReference>
<comment type="similarity">
    <text evidence="3">Belongs to the major facilitator superfamily.</text>
</comment>
<dbReference type="PROSITE" id="PS50850">
    <property type="entry name" value="MFS"/>
    <property type="match status" value="1"/>
</dbReference>
<comment type="caution">
    <text evidence="11">The sequence shown here is derived from an EMBL/GenBank/DDBJ whole genome shotgun (WGS) entry which is preliminary data.</text>
</comment>
<evidence type="ECO:0000256" key="7">
    <source>
        <dbReference type="ARBA" id="ARBA00023136"/>
    </source>
</evidence>
<feature type="transmembrane region" description="Helical" evidence="9">
    <location>
        <begin position="142"/>
        <end position="160"/>
    </location>
</feature>
<dbReference type="PANTHER" id="PTHR23502">
    <property type="entry name" value="MAJOR FACILITATOR SUPERFAMILY"/>
    <property type="match status" value="1"/>
</dbReference>
<dbReference type="GO" id="GO:0022857">
    <property type="term" value="F:transmembrane transporter activity"/>
    <property type="evidence" value="ECO:0007669"/>
    <property type="project" value="InterPro"/>
</dbReference>
<feature type="transmembrane region" description="Helical" evidence="9">
    <location>
        <begin position="478"/>
        <end position="498"/>
    </location>
</feature>
<keyword evidence="12" id="KW-1185">Reference proteome</keyword>
<dbReference type="Pfam" id="PF07690">
    <property type="entry name" value="MFS_1"/>
    <property type="match status" value="1"/>
</dbReference>
<feature type="region of interest" description="Disordered" evidence="8">
    <location>
        <begin position="1"/>
        <end position="58"/>
    </location>
</feature>
<dbReference type="SUPFAM" id="SSF103473">
    <property type="entry name" value="MFS general substrate transporter"/>
    <property type="match status" value="1"/>
</dbReference>
<organism evidence="11 12">
    <name type="scientific">Escovopsis weberi</name>
    <dbReference type="NCBI Taxonomy" id="150374"/>
    <lineage>
        <taxon>Eukaryota</taxon>
        <taxon>Fungi</taxon>
        <taxon>Dikarya</taxon>
        <taxon>Ascomycota</taxon>
        <taxon>Pezizomycotina</taxon>
        <taxon>Sordariomycetes</taxon>
        <taxon>Hypocreomycetidae</taxon>
        <taxon>Hypocreales</taxon>
        <taxon>Hypocreaceae</taxon>
        <taxon>Escovopsis</taxon>
    </lineage>
</organism>
<feature type="transmembrane region" description="Helical" evidence="9">
    <location>
        <begin position="345"/>
        <end position="364"/>
    </location>
</feature>
<evidence type="ECO:0000256" key="2">
    <source>
        <dbReference type="ARBA" id="ARBA00004236"/>
    </source>
</evidence>
<evidence type="ECO:0000256" key="4">
    <source>
        <dbReference type="ARBA" id="ARBA00022475"/>
    </source>
</evidence>
<reference evidence="11 12" key="1">
    <citation type="submission" date="2015-07" db="EMBL/GenBank/DDBJ databases">
        <title>The genome of the fungus Escovopsis weberi, a specialized disease agent of ant agriculture.</title>
        <authorList>
            <person name="de Man T.J."/>
            <person name="Stajich J.E."/>
            <person name="Kubicek C.P."/>
            <person name="Chenthamara K."/>
            <person name="Atanasova L."/>
            <person name="Druzhinina I.S."/>
            <person name="Birnbaum S."/>
            <person name="Barribeau S.M."/>
            <person name="Teiling C."/>
            <person name="Suen G."/>
            <person name="Currie C."/>
            <person name="Gerardo N.M."/>
        </authorList>
    </citation>
    <scope>NUCLEOTIDE SEQUENCE [LARGE SCALE GENOMIC DNA]</scope>
</reference>
<protein>
    <submittedName>
        <fullName evidence="11">Putative drug/proton antiporter</fullName>
    </submittedName>
</protein>
<name>A0A0M8N0K3_ESCWE</name>
<keyword evidence="5 9" id="KW-0812">Transmembrane</keyword>
<evidence type="ECO:0000256" key="1">
    <source>
        <dbReference type="ARBA" id="ARBA00004141"/>
    </source>
</evidence>
<feature type="domain" description="Major facilitator superfamily (MFS) profile" evidence="10">
    <location>
        <begin position="76"/>
        <end position="502"/>
    </location>
</feature>
<keyword evidence="4" id="KW-1003">Cell membrane</keyword>
<proteinExistence type="inferred from homology"/>
<evidence type="ECO:0000256" key="8">
    <source>
        <dbReference type="SAM" id="MobiDB-lite"/>
    </source>
</evidence>
<evidence type="ECO:0000256" key="5">
    <source>
        <dbReference type="ARBA" id="ARBA00022692"/>
    </source>
</evidence>
<dbReference type="FunFam" id="1.20.1250.20:FF:000082">
    <property type="entry name" value="MFS multidrug transporter, putative"/>
    <property type="match status" value="1"/>
</dbReference>
<evidence type="ECO:0000259" key="10">
    <source>
        <dbReference type="PROSITE" id="PS50850"/>
    </source>
</evidence>
<feature type="transmembrane region" description="Helical" evidence="9">
    <location>
        <begin position="110"/>
        <end position="130"/>
    </location>
</feature>
<keyword evidence="7 9" id="KW-0472">Membrane</keyword>
<dbReference type="OrthoDB" id="3561359at2759"/>
<feature type="transmembrane region" description="Helical" evidence="9">
    <location>
        <begin position="74"/>
        <end position="98"/>
    </location>
</feature>
<accession>A0A0M8N0K3</accession>
<sequence>MGELSSSEDGACDRTFRTETSSRTVDETKEADETGLQHQHSLPKLEEKDSYEVSWDDGDNDPLNPRSFSTARKWFIVFVTAIGSLAVTCASSIYTSTFVQMEAHFHNSRIVSLLGLSTYVFGIAIGPMLLSPLSEIYGRRPIYLVSWSMYLVWIVPQAVAPNMATIIVTRFLDGLSGSAFLAVSGGTVSDMFSSHQLQAPMAVFSVAPFVGPSVGPLIGGFINFYSHWRWTYYVMLIWAGSLWVAIILFVPETYHPVLLRNKARGLRKETGNENWIAPLERSQKTPSQVIALSLKRPFLLLVLEPMLVCLCLYSSLLLGILYLFFDAFPLVFSRNHGFNGWQIGLSFLGIGAGMIIGVATDPLWYRARTRLITAAAGVSQPEFRLPSAILGAWIVPAGIFVFAWTTYARVHWIAPIIGSAIFGIGNVLVFAGIFTFTVDAYPLYAASALAANTFARCSFAAAFPLFGIQMYEKLGFQWASSLLGFLTLAMAPFPFIFFKYGKKIRARSRFASG</sequence>
<dbReference type="InterPro" id="IPR020846">
    <property type="entry name" value="MFS_dom"/>
</dbReference>
<feature type="transmembrane region" description="Helical" evidence="9">
    <location>
        <begin position="412"/>
        <end position="436"/>
    </location>
</feature>
<dbReference type="InterPro" id="IPR036259">
    <property type="entry name" value="MFS_trans_sf"/>
</dbReference>
<dbReference type="AlphaFoldDB" id="A0A0M8N0K3"/>
<feature type="transmembrane region" description="Helical" evidence="9">
    <location>
        <begin position="298"/>
        <end position="325"/>
    </location>
</feature>
<dbReference type="InterPro" id="IPR005829">
    <property type="entry name" value="Sugar_transporter_CS"/>
</dbReference>
<evidence type="ECO:0000256" key="9">
    <source>
        <dbReference type="SAM" id="Phobius"/>
    </source>
</evidence>
<evidence type="ECO:0000313" key="12">
    <source>
        <dbReference type="Proteomes" id="UP000053831"/>
    </source>
</evidence>
<dbReference type="Gene3D" id="1.20.1250.20">
    <property type="entry name" value="MFS general substrate transporter like domains"/>
    <property type="match status" value="1"/>
</dbReference>
<dbReference type="Proteomes" id="UP000053831">
    <property type="component" value="Unassembled WGS sequence"/>
</dbReference>
<feature type="transmembrane region" description="Helical" evidence="9">
    <location>
        <begin position="230"/>
        <end position="250"/>
    </location>
</feature>
<dbReference type="GO" id="GO:0140115">
    <property type="term" value="P:export across plasma membrane"/>
    <property type="evidence" value="ECO:0007669"/>
    <property type="project" value="UniProtKB-ARBA"/>
</dbReference>
<gene>
    <name evidence="11" type="ORF">ESCO_006535</name>
</gene>
<dbReference type="GO" id="GO:0042908">
    <property type="term" value="P:xenobiotic transport"/>
    <property type="evidence" value="ECO:0007669"/>
    <property type="project" value="UniProtKB-ARBA"/>
</dbReference>
<dbReference type="EMBL" id="LGSR01000026">
    <property type="protein sequence ID" value="KOS17271.1"/>
    <property type="molecule type" value="Genomic_DNA"/>
</dbReference>
<keyword evidence="6 9" id="KW-1133">Transmembrane helix</keyword>
<dbReference type="GO" id="GO:0005886">
    <property type="term" value="C:plasma membrane"/>
    <property type="evidence" value="ECO:0007669"/>
    <property type="project" value="UniProtKB-SubCell"/>
</dbReference>
<comment type="subcellular location">
    <subcellularLocation>
        <location evidence="2">Cell membrane</location>
    </subcellularLocation>
    <subcellularLocation>
        <location evidence="1">Membrane</location>
        <topology evidence="1">Multi-pass membrane protein</topology>
    </subcellularLocation>
</comment>
<dbReference type="STRING" id="150374.A0A0M8N0K3"/>
<feature type="transmembrane region" description="Helical" evidence="9">
    <location>
        <begin position="201"/>
        <end position="224"/>
    </location>
</feature>
<feature type="transmembrane region" description="Helical" evidence="9">
    <location>
        <begin position="385"/>
        <end position="406"/>
    </location>
</feature>
<dbReference type="PROSITE" id="PS00216">
    <property type="entry name" value="SUGAR_TRANSPORT_1"/>
    <property type="match status" value="1"/>
</dbReference>
<evidence type="ECO:0000256" key="3">
    <source>
        <dbReference type="ARBA" id="ARBA00008335"/>
    </source>
</evidence>
<evidence type="ECO:0000256" key="6">
    <source>
        <dbReference type="ARBA" id="ARBA00022989"/>
    </source>
</evidence>
<dbReference type="CDD" id="cd17323">
    <property type="entry name" value="MFS_Tpo1_MDR_like"/>
    <property type="match status" value="1"/>
</dbReference>